<dbReference type="PANTHER" id="PTHR15837">
    <property type="entry name" value="RAN GUANINE NUCLEOTIDE RELEASE FACTOR"/>
    <property type="match status" value="1"/>
</dbReference>
<feature type="compositionally biased region" description="Polar residues" evidence="1">
    <location>
        <begin position="167"/>
        <end position="181"/>
    </location>
</feature>
<dbReference type="EMBL" id="KQ964255">
    <property type="protein sequence ID" value="KXJ89336.1"/>
    <property type="molecule type" value="Genomic_DNA"/>
</dbReference>
<reference evidence="3" key="1">
    <citation type="submission" date="2016-02" db="EMBL/GenBank/DDBJ databases">
        <title>Draft genome sequence of Microdochium bolleyi, a fungal endophyte of beachgrass.</title>
        <authorList>
            <consortium name="DOE Joint Genome Institute"/>
            <person name="David A.S."/>
            <person name="May G."/>
            <person name="Haridas S."/>
            <person name="Lim J."/>
            <person name="Wang M."/>
            <person name="Labutti K."/>
            <person name="Lipzen A."/>
            <person name="Barry K."/>
            <person name="Grigoriev I.V."/>
        </authorList>
    </citation>
    <scope>NUCLEOTIDE SEQUENCE [LARGE SCALE GENOMIC DNA]</scope>
    <source>
        <strain evidence="3">J235TASD1</strain>
    </source>
</reference>
<dbReference type="GO" id="GO:0006606">
    <property type="term" value="P:protein import into nucleus"/>
    <property type="evidence" value="ECO:0007669"/>
    <property type="project" value="TreeGrafter"/>
</dbReference>
<dbReference type="CDD" id="cd18724">
    <property type="entry name" value="PIN_LabA-like"/>
    <property type="match status" value="1"/>
</dbReference>
<evidence type="ECO:0000313" key="2">
    <source>
        <dbReference type="EMBL" id="KXJ89336.1"/>
    </source>
</evidence>
<protein>
    <recommendedName>
        <fullName evidence="4">NYN domain-containing protein</fullName>
    </recommendedName>
</protein>
<feature type="compositionally biased region" description="Low complexity" evidence="1">
    <location>
        <begin position="25"/>
        <end position="38"/>
    </location>
</feature>
<feature type="region of interest" description="Disordered" evidence="1">
    <location>
        <begin position="24"/>
        <end position="58"/>
    </location>
</feature>
<dbReference type="Gene3D" id="3.40.50.1010">
    <property type="entry name" value="5'-nuclease"/>
    <property type="match status" value="1"/>
</dbReference>
<evidence type="ECO:0000256" key="1">
    <source>
        <dbReference type="SAM" id="MobiDB-lite"/>
    </source>
</evidence>
<dbReference type="GO" id="GO:0005085">
    <property type="term" value="F:guanyl-nucleotide exchange factor activity"/>
    <property type="evidence" value="ECO:0007669"/>
    <property type="project" value="TreeGrafter"/>
</dbReference>
<sequence length="575" mass="62270">MLNEGLASPHHDIHGLVPTTLQNLASTSRPSSSGATSPLTPRVQSSAPTPISSKSTLPRLGFGLQDIFALDEELETTPTPSKPPAGFQLGAGLRDFFQDADGPVFTPSKREAPPVTPSHPTESPHRTRILTSRHILQSVLATDLTDDDSDSDSDSSTESDFGDDTLVNESKPSTPETSLPFTPSPGDKRVNRILFTDDVATTHGLAGPQLLPATHVIDYEPRALGTGAALEQNTFSTSTTPARDGGIRNNPSISTPERKIAKVIPNAPFGGLFSYASLVASGPSIGDFSRLLASGPGAVSVPISTRSKSTPVLTLREQKWASLEKKLKHHIAVDKQSDADVHIYVDMSNIHIGFIDSWKLAHNVPISQRIKAPKFSFENLARILSRDRPVKEKHLAGSVAFPATRRSNWPKHMKDAAGMGYAMKIMERVLKEKSPPKHHQYKPLGYASIHETVYNFATTSADDSTEDNAPSFVPSRNGEQGVDEGLHVEMLTTIIDHEPGIMVLATGDGAEAEFSQGFKSYATRAMKLGWDIEVCAWKKTVSSAWTESGFLAEWGDQIRIIHLDPFLSELVADTP</sequence>
<feature type="compositionally biased region" description="Acidic residues" evidence="1">
    <location>
        <begin position="144"/>
        <end position="163"/>
    </location>
</feature>
<dbReference type="STRING" id="196109.A0A136IX75"/>
<evidence type="ECO:0000313" key="3">
    <source>
        <dbReference type="Proteomes" id="UP000070501"/>
    </source>
</evidence>
<keyword evidence="3" id="KW-1185">Reference proteome</keyword>
<feature type="region of interest" description="Disordered" evidence="1">
    <location>
        <begin position="98"/>
        <end position="129"/>
    </location>
</feature>
<dbReference type="InParanoid" id="A0A136IX75"/>
<gene>
    <name evidence="2" type="ORF">Micbo1qcDRAFT_11950</name>
</gene>
<dbReference type="GO" id="GO:0031267">
    <property type="term" value="F:small GTPase binding"/>
    <property type="evidence" value="ECO:0007669"/>
    <property type="project" value="TreeGrafter"/>
</dbReference>
<dbReference type="GO" id="GO:0005634">
    <property type="term" value="C:nucleus"/>
    <property type="evidence" value="ECO:0007669"/>
    <property type="project" value="TreeGrafter"/>
</dbReference>
<accession>A0A136IX75</accession>
<dbReference type="AlphaFoldDB" id="A0A136IX75"/>
<organism evidence="2 3">
    <name type="scientific">Microdochium bolleyi</name>
    <dbReference type="NCBI Taxonomy" id="196109"/>
    <lineage>
        <taxon>Eukaryota</taxon>
        <taxon>Fungi</taxon>
        <taxon>Dikarya</taxon>
        <taxon>Ascomycota</taxon>
        <taxon>Pezizomycotina</taxon>
        <taxon>Sordariomycetes</taxon>
        <taxon>Xylariomycetidae</taxon>
        <taxon>Xylariales</taxon>
        <taxon>Microdochiaceae</taxon>
        <taxon>Microdochium</taxon>
    </lineage>
</organism>
<feature type="region of interest" description="Disordered" evidence="1">
    <location>
        <begin position="142"/>
        <end position="189"/>
    </location>
</feature>
<feature type="compositionally biased region" description="Polar residues" evidence="1">
    <location>
        <begin position="42"/>
        <end position="56"/>
    </location>
</feature>
<proteinExistence type="predicted"/>
<dbReference type="InterPro" id="IPR007681">
    <property type="entry name" value="Mog1"/>
</dbReference>
<evidence type="ECO:0008006" key="4">
    <source>
        <dbReference type="Google" id="ProtNLM"/>
    </source>
</evidence>
<dbReference type="OrthoDB" id="5590473at2759"/>
<dbReference type="Proteomes" id="UP000070501">
    <property type="component" value="Unassembled WGS sequence"/>
</dbReference>
<dbReference type="PANTHER" id="PTHR15837:SF5">
    <property type="entry name" value="NYN DOMAIN-CONTAINING PROTEIN"/>
    <property type="match status" value="1"/>
</dbReference>
<name>A0A136IX75_9PEZI</name>